<dbReference type="NCBIfam" id="NF000839">
    <property type="entry name" value="PRK00071.1-1"/>
    <property type="match status" value="1"/>
</dbReference>
<evidence type="ECO:0000256" key="8">
    <source>
        <dbReference type="ARBA" id="ARBA00022840"/>
    </source>
</evidence>
<comment type="catalytic activity">
    <reaction evidence="10 11">
        <text>nicotinate beta-D-ribonucleotide + ATP + H(+) = deamido-NAD(+) + diphosphate</text>
        <dbReference type="Rhea" id="RHEA:22860"/>
        <dbReference type="ChEBI" id="CHEBI:15378"/>
        <dbReference type="ChEBI" id="CHEBI:30616"/>
        <dbReference type="ChEBI" id="CHEBI:33019"/>
        <dbReference type="ChEBI" id="CHEBI:57502"/>
        <dbReference type="ChEBI" id="CHEBI:58437"/>
        <dbReference type="EC" id="2.7.7.18"/>
    </reaction>
</comment>
<dbReference type="CDD" id="cd02165">
    <property type="entry name" value="NMNAT"/>
    <property type="match status" value="1"/>
</dbReference>
<dbReference type="Proteomes" id="UP000005555">
    <property type="component" value="Unassembled WGS sequence"/>
</dbReference>
<dbReference type="AlphaFoldDB" id="Q1YSQ1"/>
<proteinExistence type="inferred from homology"/>
<dbReference type="GO" id="GO:0004515">
    <property type="term" value="F:nicotinate-nucleotide adenylyltransferase activity"/>
    <property type="evidence" value="ECO:0007669"/>
    <property type="project" value="UniProtKB-UniRule"/>
</dbReference>
<keyword evidence="9 11" id="KW-0520">NAD</keyword>
<evidence type="ECO:0000313" key="14">
    <source>
        <dbReference type="Proteomes" id="UP000005555"/>
    </source>
</evidence>
<evidence type="ECO:0000259" key="12">
    <source>
        <dbReference type="Pfam" id="PF01467"/>
    </source>
</evidence>
<dbReference type="PANTHER" id="PTHR39321">
    <property type="entry name" value="NICOTINATE-NUCLEOTIDE ADENYLYLTRANSFERASE-RELATED"/>
    <property type="match status" value="1"/>
</dbReference>
<dbReference type="eggNOG" id="COG1057">
    <property type="taxonomic scope" value="Bacteria"/>
</dbReference>
<dbReference type="NCBIfam" id="TIGR00482">
    <property type="entry name" value="nicotinate (nicotinamide) nucleotide adenylyltransferase"/>
    <property type="match status" value="1"/>
</dbReference>
<dbReference type="NCBIfam" id="TIGR00125">
    <property type="entry name" value="cyt_tran_rel"/>
    <property type="match status" value="1"/>
</dbReference>
<evidence type="ECO:0000256" key="4">
    <source>
        <dbReference type="ARBA" id="ARBA00022642"/>
    </source>
</evidence>
<evidence type="ECO:0000256" key="5">
    <source>
        <dbReference type="ARBA" id="ARBA00022679"/>
    </source>
</evidence>
<evidence type="ECO:0000256" key="7">
    <source>
        <dbReference type="ARBA" id="ARBA00022741"/>
    </source>
</evidence>
<dbReference type="HOGENOM" id="CLU_069765_0_0_6"/>
<dbReference type="InterPro" id="IPR004821">
    <property type="entry name" value="Cyt_trans-like"/>
</dbReference>
<evidence type="ECO:0000256" key="9">
    <source>
        <dbReference type="ARBA" id="ARBA00023027"/>
    </source>
</evidence>
<dbReference type="PANTHER" id="PTHR39321:SF3">
    <property type="entry name" value="PHOSPHOPANTETHEINE ADENYLYLTRANSFERASE"/>
    <property type="match status" value="1"/>
</dbReference>
<evidence type="ECO:0000256" key="1">
    <source>
        <dbReference type="ARBA" id="ARBA00002324"/>
    </source>
</evidence>
<evidence type="ECO:0000256" key="2">
    <source>
        <dbReference type="ARBA" id="ARBA00005019"/>
    </source>
</evidence>
<dbReference type="Pfam" id="PF01467">
    <property type="entry name" value="CTP_transf_like"/>
    <property type="match status" value="1"/>
</dbReference>
<dbReference type="EC" id="2.7.7.18" evidence="11"/>
<dbReference type="STRING" id="314287.GB2207_11078"/>
<name>Q1YSQ1_9GAMM</name>
<evidence type="ECO:0000256" key="11">
    <source>
        <dbReference type="HAMAP-Rule" id="MF_00244"/>
    </source>
</evidence>
<evidence type="ECO:0000313" key="13">
    <source>
        <dbReference type="EMBL" id="EAS47155.1"/>
    </source>
</evidence>
<dbReference type="EMBL" id="AAPI01000003">
    <property type="protein sequence ID" value="EAS47155.1"/>
    <property type="molecule type" value="Genomic_DNA"/>
</dbReference>
<feature type="domain" description="Cytidyltransferase-like" evidence="12">
    <location>
        <begin position="5"/>
        <end position="183"/>
    </location>
</feature>
<dbReference type="Gene3D" id="3.40.50.620">
    <property type="entry name" value="HUPs"/>
    <property type="match status" value="1"/>
</dbReference>
<dbReference type="NCBIfam" id="NF000840">
    <property type="entry name" value="PRK00071.1-3"/>
    <property type="match status" value="1"/>
</dbReference>
<dbReference type="InterPro" id="IPR005248">
    <property type="entry name" value="NadD/NMNAT"/>
</dbReference>
<keyword evidence="4 11" id="KW-0662">Pyridine nucleotide biosynthesis</keyword>
<keyword evidence="14" id="KW-1185">Reference proteome</keyword>
<keyword evidence="5 11" id="KW-0808">Transferase</keyword>
<organism evidence="13 14">
    <name type="scientific">gamma proteobacterium HTCC2207</name>
    <dbReference type="NCBI Taxonomy" id="314287"/>
    <lineage>
        <taxon>Bacteria</taxon>
        <taxon>Pseudomonadati</taxon>
        <taxon>Pseudomonadota</taxon>
        <taxon>Gammaproteobacteria</taxon>
        <taxon>Cellvibrionales</taxon>
        <taxon>Porticoccaceae</taxon>
        <taxon>SAR92 clade</taxon>
    </lineage>
</organism>
<dbReference type="GO" id="GO:0005524">
    <property type="term" value="F:ATP binding"/>
    <property type="evidence" value="ECO:0007669"/>
    <property type="project" value="UniProtKB-KW"/>
</dbReference>
<comment type="function">
    <text evidence="1 11">Catalyzes the reversible adenylation of nicotinate mononucleotide (NaMN) to nicotinic acid adenine dinucleotide (NaAD).</text>
</comment>
<keyword evidence="6 11" id="KW-0548">Nucleotidyltransferase</keyword>
<dbReference type="SUPFAM" id="SSF52374">
    <property type="entry name" value="Nucleotidylyl transferase"/>
    <property type="match status" value="1"/>
</dbReference>
<gene>
    <name evidence="11" type="primary">nadD</name>
    <name evidence="13" type="ORF">GB2207_11078</name>
</gene>
<keyword evidence="7 11" id="KW-0547">Nucleotide-binding</keyword>
<dbReference type="GO" id="GO:0009435">
    <property type="term" value="P:NAD+ biosynthetic process"/>
    <property type="evidence" value="ECO:0007669"/>
    <property type="project" value="UniProtKB-UniRule"/>
</dbReference>
<comment type="pathway">
    <text evidence="2 11">Cofactor biosynthesis; NAD(+) biosynthesis; deamido-NAD(+) from nicotinate D-ribonucleotide: step 1/1.</text>
</comment>
<reference evidence="13 14" key="1">
    <citation type="submission" date="2006-03" db="EMBL/GenBank/DDBJ databases">
        <authorList>
            <person name="Giovannoni S.J."/>
            <person name="Cho J.-C."/>
            <person name="Ferriera S."/>
            <person name="Johnson J."/>
            <person name="Kravitz S."/>
            <person name="Halpern A."/>
            <person name="Remington K."/>
            <person name="Beeson K."/>
            <person name="Tran B."/>
            <person name="Rogers Y.-H."/>
            <person name="Friedman R."/>
            <person name="Venter J.C."/>
        </authorList>
    </citation>
    <scope>NUCLEOTIDE SEQUENCE [LARGE SCALE GENOMIC DNA]</scope>
    <source>
        <strain evidence="13 14">HTCC2207</strain>
    </source>
</reference>
<accession>Q1YSQ1</accession>
<evidence type="ECO:0000256" key="3">
    <source>
        <dbReference type="ARBA" id="ARBA00009014"/>
    </source>
</evidence>
<comment type="similarity">
    <text evidence="3 11">Belongs to the NadD family.</text>
</comment>
<dbReference type="UniPathway" id="UPA00253">
    <property type="reaction ID" value="UER00332"/>
</dbReference>
<comment type="caution">
    <text evidence="13">The sequence shown here is derived from an EMBL/GenBank/DDBJ whole genome shotgun (WGS) entry which is preliminary data.</text>
</comment>
<dbReference type="InterPro" id="IPR014729">
    <property type="entry name" value="Rossmann-like_a/b/a_fold"/>
</dbReference>
<evidence type="ECO:0000256" key="10">
    <source>
        <dbReference type="ARBA" id="ARBA00048721"/>
    </source>
</evidence>
<keyword evidence="8 11" id="KW-0067">ATP-binding</keyword>
<evidence type="ECO:0000256" key="6">
    <source>
        <dbReference type="ARBA" id="ARBA00022695"/>
    </source>
</evidence>
<sequence>MSVALFGGTFNPIHLGHLRIAVELAELLGVDSLRMLPCSLPPHREALSVSAEQRMAMLQLAVADYPQLVADDIELQRGGATYTIDTLRQVRQQIGADVPLYLCIGIDVLITLDSWQEWRQLTNHCHLVVSARPNYVLPTSGVLADWINQHRCDDLPQLKQCSAGKLFLCDTTRLAISSTQIRDKIKHSDTIDFLTPAAVVNYIHQQNLYE</sequence>
<protein>
    <recommendedName>
        <fullName evidence="11">Probable nicotinate-nucleotide adenylyltransferase</fullName>
        <ecNumber evidence="11">2.7.7.18</ecNumber>
    </recommendedName>
    <alternativeName>
        <fullName evidence="11">Deamido-NAD(+) diphosphorylase</fullName>
    </alternativeName>
    <alternativeName>
        <fullName evidence="11">Deamido-NAD(+) pyrophosphorylase</fullName>
    </alternativeName>
    <alternativeName>
        <fullName evidence="11">Nicotinate mononucleotide adenylyltransferase</fullName>
        <shortName evidence="11">NaMN adenylyltransferase</shortName>
    </alternativeName>
</protein>
<dbReference type="HAMAP" id="MF_00244">
    <property type="entry name" value="NaMN_adenylyltr"/>
    <property type="match status" value="1"/>
</dbReference>